<gene>
    <name evidence="1" type="ORF">QAD02_004852</name>
</gene>
<dbReference type="EMBL" id="CM056743">
    <property type="protein sequence ID" value="KAJ8673590.1"/>
    <property type="molecule type" value="Genomic_DNA"/>
</dbReference>
<protein>
    <submittedName>
        <fullName evidence="1">Uncharacterized protein</fullName>
    </submittedName>
</protein>
<evidence type="ECO:0000313" key="2">
    <source>
        <dbReference type="Proteomes" id="UP001239111"/>
    </source>
</evidence>
<name>A0ACC2NVJ3_9HYME</name>
<evidence type="ECO:0000313" key="1">
    <source>
        <dbReference type="EMBL" id="KAJ8673590.1"/>
    </source>
</evidence>
<dbReference type="Proteomes" id="UP001239111">
    <property type="component" value="Chromosome 3"/>
</dbReference>
<keyword evidence="2" id="KW-1185">Reference proteome</keyword>
<sequence length="913" mass="100385">MGNKLSCSCAPLMKKNYRYEDSPWQANARGRISGGGERRGETGHLLRCGSLRERKRLWAEVFHVTSGAGSVKWQQVSEDLVPVNITCIQDTPETVFHITAYNCQVDKILDVRLVQPGTRIGQASECFVYWKDTVTNGTWGLNFTCAIDAKQFKEWVSPSFKMSRKASSSYSLRMDPVNKGGGSGPGGGAGGAAVVAGGRGKARRKPVSTPASPSRGSREPQCTCMTPEQFNRLRQDPRYRPTCASSTLPRMPTRSADAELTGRDKITTATSSASLYDNVNNQQPGGAKGLKSTDSIKLKDKQQQNETCQTTPKTANVGIGTSNVASQIDAGVENKPPISTLSRKLGKQNSLDTAHLRSEGTQAGSSYSRYHHRREQLHHTKSADYTELEIQHNGNILNNNTNSSTSATQTGRRSKSKSIDDMRLDNAHAHRLTPQQAQSQLRPPHQSQTLRPSRVSSPQPPLSISITASAACSPLHHQSITTNITSSSSSLHAATNNNNRSMSHASTSTSTSRRAMHLELMSHNNGSSQRQQQQCGVMINPAKNYNLKKTQPPGEGSPPSDNVMFDNQCYATTPSSSNGNSDMEQQQGAGLNQPHCQARRCNGQPSSYPAQPTPAPTPVPQHSHPHPQQLQSQLSQQSSMSTPGSPTSRLLLEYEMHLRNTLAKGMDAESYSLHTFEALLSQSMDNLEFAENIPLNPQRTPHASRRRSGANKSSTLPNAYRHSIERQGSRDSRDRDGYYSDRNEIIREKREREADRDRGYLSDYNSRCASCIGESARAQWFRHSDGWQSGSSTFGSAASSSVPGYPGPMHKRESPWDSLPSLRHEGSLNDSGYKSNRTDSLEHRTNFVWSGMCKTNEHEHLSYGIGTPGRYSQATNDPTTGIIMYLERNGDPNLALDLGKPVKLTRRAYSRIM</sequence>
<reference evidence="1" key="1">
    <citation type="submission" date="2023-04" db="EMBL/GenBank/DDBJ databases">
        <title>A chromosome-level genome assembly of the parasitoid wasp Eretmocerus hayati.</title>
        <authorList>
            <person name="Zhong Y."/>
            <person name="Liu S."/>
            <person name="Liu Y."/>
        </authorList>
    </citation>
    <scope>NUCLEOTIDE SEQUENCE</scope>
    <source>
        <strain evidence="1">ZJU_SS_LIU_2023</strain>
    </source>
</reference>
<proteinExistence type="predicted"/>
<organism evidence="1 2">
    <name type="scientific">Eretmocerus hayati</name>
    <dbReference type="NCBI Taxonomy" id="131215"/>
    <lineage>
        <taxon>Eukaryota</taxon>
        <taxon>Metazoa</taxon>
        <taxon>Ecdysozoa</taxon>
        <taxon>Arthropoda</taxon>
        <taxon>Hexapoda</taxon>
        <taxon>Insecta</taxon>
        <taxon>Pterygota</taxon>
        <taxon>Neoptera</taxon>
        <taxon>Endopterygota</taxon>
        <taxon>Hymenoptera</taxon>
        <taxon>Apocrita</taxon>
        <taxon>Proctotrupomorpha</taxon>
        <taxon>Chalcidoidea</taxon>
        <taxon>Aphelinidae</taxon>
        <taxon>Aphelininae</taxon>
        <taxon>Eretmocerus</taxon>
    </lineage>
</organism>
<accession>A0ACC2NVJ3</accession>
<comment type="caution">
    <text evidence="1">The sequence shown here is derived from an EMBL/GenBank/DDBJ whole genome shotgun (WGS) entry which is preliminary data.</text>
</comment>